<reference evidence="2 3" key="1">
    <citation type="submission" date="2018-06" db="EMBL/GenBank/DDBJ databases">
        <title>Halonotius sp. F13-13 a new haloarchaeeon isolated from a solar saltern from Isla Cristina, Huelva, Spain.</title>
        <authorList>
            <person name="Duran-Viseras A."/>
            <person name="Sanchez-Porro C."/>
            <person name="Ventosa A."/>
        </authorList>
    </citation>
    <scope>NUCLEOTIDE SEQUENCE [LARGE SCALE GENOMIC DNA]</scope>
    <source>
        <strain evidence="2 3">CECT 7525</strain>
    </source>
</reference>
<evidence type="ECO:0000313" key="3">
    <source>
        <dbReference type="Proteomes" id="UP000281564"/>
    </source>
</evidence>
<feature type="compositionally biased region" description="Low complexity" evidence="1">
    <location>
        <begin position="271"/>
        <end position="287"/>
    </location>
</feature>
<organism evidence="2 3">
    <name type="scientific">Halonotius pteroides</name>
    <dbReference type="NCBI Taxonomy" id="268735"/>
    <lineage>
        <taxon>Archaea</taxon>
        <taxon>Methanobacteriati</taxon>
        <taxon>Methanobacteriota</taxon>
        <taxon>Stenosarchaea group</taxon>
        <taxon>Halobacteria</taxon>
        <taxon>Halobacteriales</taxon>
        <taxon>Haloferacaceae</taxon>
        <taxon>Halonotius</taxon>
    </lineage>
</organism>
<proteinExistence type="predicted"/>
<feature type="compositionally biased region" description="Polar residues" evidence="1">
    <location>
        <begin position="288"/>
        <end position="300"/>
    </location>
</feature>
<feature type="compositionally biased region" description="Acidic residues" evidence="1">
    <location>
        <begin position="368"/>
        <end position="377"/>
    </location>
</feature>
<dbReference type="EMBL" id="QMDW01000046">
    <property type="protein sequence ID" value="RJX47489.1"/>
    <property type="molecule type" value="Genomic_DNA"/>
</dbReference>
<keyword evidence="3" id="KW-1185">Reference proteome</keyword>
<evidence type="ECO:0000313" key="2">
    <source>
        <dbReference type="EMBL" id="RJX47489.1"/>
    </source>
</evidence>
<protein>
    <submittedName>
        <fullName evidence="2">Uncharacterized protein</fullName>
    </submittedName>
</protein>
<dbReference type="Proteomes" id="UP000281564">
    <property type="component" value="Unassembled WGS sequence"/>
</dbReference>
<gene>
    <name evidence="2" type="ORF">DP106_14785</name>
</gene>
<sequence length="389" mass="43731">MKSKTIRSASKLDALRRDLYVNDYNEREDVDFQHVVASLPELLVDSDEPVKHAYKILKVLLETKWGIKGFLAIYHPYRIKDEYRKDQYDHGGAEGQGDMTWADVLSSENPEEYIKFEPHFHLFFPSRRYAFDYSVVEAVERQSGWVFNRIEKKEDDDHRSVANLDDLVHQICYCYSHAGVHERESRNELTSVMKGRLHNISVLDDGTEEQVTASFCDAAPKLLGVRFSNVNESNCEAEQCDCDGECECEDDHPLHELYNQWDDGTTGLDNSAASSSAAPSFDESSPSIDDTSASHSLDGNTQASDQDSSSDSPTTSSRSVPNPVVTDRDACGGDLIPIREAGGLLDDGEWCKQARYSAALQLAFEEWEDRVDSDDSDEPHPGEAAVQRR</sequence>
<feature type="region of interest" description="Disordered" evidence="1">
    <location>
        <begin position="368"/>
        <end position="389"/>
    </location>
</feature>
<accession>A0A3A6Q7N9</accession>
<feature type="compositionally biased region" description="Low complexity" evidence="1">
    <location>
        <begin position="301"/>
        <end position="319"/>
    </location>
</feature>
<name>A0A3A6Q7N9_9EURY</name>
<comment type="caution">
    <text evidence="2">The sequence shown here is derived from an EMBL/GenBank/DDBJ whole genome shotgun (WGS) entry which is preliminary data.</text>
</comment>
<evidence type="ECO:0000256" key="1">
    <source>
        <dbReference type="SAM" id="MobiDB-lite"/>
    </source>
</evidence>
<dbReference type="AlphaFoldDB" id="A0A3A6Q7N9"/>
<feature type="region of interest" description="Disordered" evidence="1">
    <location>
        <begin position="259"/>
        <end position="332"/>
    </location>
</feature>